<keyword evidence="10" id="KW-1185">Reference proteome</keyword>
<evidence type="ECO:0000313" key="10">
    <source>
        <dbReference type="Proteomes" id="UP000515947"/>
    </source>
</evidence>
<evidence type="ECO:0000256" key="3">
    <source>
        <dbReference type="ARBA" id="ARBA00022679"/>
    </source>
</evidence>
<gene>
    <name evidence="9" type="ORF">H9L09_06515</name>
</gene>
<dbReference type="EMBL" id="CP060713">
    <property type="protein sequence ID" value="QNN54027.1"/>
    <property type="molecule type" value="Genomic_DNA"/>
</dbReference>
<comment type="subcellular location">
    <subcellularLocation>
        <location evidence="1">Membrane</location>
        <topology evidence="1">Multi-pass membrane protein</topology>
    </subcellularLocation>
</comment>
<proteinExistence type="inferred from homology"/>
<keyword evidence="3 9" id="KW-0808">Transferase</keyword>
<dbReference type="PANTHER" id="PTHR30576">
    <property type="entry name" value="COLANIC BIOSYNTHESIS UDP-GLUCOSE LIPID CARRIER TRANSFERASE"/>
    <property type="match status" value="1"/>
</dbReference>
<reference evidence="9 10" key="1">
    <citation type="submission" date="2020-08" db="EMBL/GenBank/DDBJ databases">
        <title>Genome sequence of Nocardioides mesophilus KACC 16243T.</title>
        <authorList>
            <person name="Hyun D.-W."/>
            <person name="Bae J.-W."/>
        </authorList>
    </citation>
    <scope>NUCLEOTIDE SEQUENCE [LARGE SCALE GENOMIC DNA]</scope>
    <source>
        <strain evidence="9 10">KACC 16243</strain>
    </source>
</reference>
<dbReference type="GO" id="GO:0016780">
    <property type="term" value="F:phosphotransferase activity, for other substituted phosphate groups"/>
    <property type="evidence" value="ECO:0007669"/>
    <property type="project" value="TreeGrafter"/>
</dbReference>
<evidence type="ECO:0000256" key="6">
    <source>
        <dbReference type="ARBA" id="ARBA00023136"/>
    </source>
</evidence>
<dbReference type="PANTHER" id="PTHR30576:SF0">
    <property type="entry name" value="UNDECAPRENYL-PHOSPHATE N-ACETYLGALACTOSAMINYL 1-PHOSPHATE TRANSFERASE-RELATED"/>
    <property type="match status" value="1"/>
</dbReference>
<evidence type="ECO:0000256" key="5">
    <source>
        <dbReference type="ARBA" id="ARBA00022989"/>
    </source>
</evidence>
<organism evidence="9 10">
    <name type="scientific">Nocardioides mesophilus</name>
    <dbReference type="NCBI Taxonomy" id="433659"/>
    <lineage>
        <taxon>Bacteria</taxon>
        <taxon>Bacillati</taxon>
        <taxon>Actinomycetota</taxon>
        <taxon>Actinomycetes</taxon>
        <taxon>Propionibacteriales</taxon>
        <taxon>Nocardioidaceae</taxon>
        <taxon>Nocardioides</taxon>
    </lineage>
</organism>
<feature type="transmembrane region" description="Helical" evidence="7">
    <location>
        <begin position="73"/>
        <end position="89"/>
    </location>
</feature>
<sequence>MDVPGGAPSRGQFVVLQERRGARASEVTPSSTVPREQAEVLTTVAPEVGPLAAETVARRNPEPWWLRSGVRPYLFAADLLAFGLAGLLAPRTDPALSLVWAVSLIAFAVAGLYRSRLTFSLLDDIPALFTGIAVGFTARLSIPAVFDRVEPARSLIAHALVLLVCVSAFRSAAYFAVRLSRRQGRIQHQTVILGAGALGAHLARILIDHPKYGLAPVGFIDSNPSPRLRPLLPVPVLGPYEQLDSLIREHSVRDVIVAFGEKRESELVDLLRTCDRLHVQVFIVPRLYELHNVSRGTDDVRGIPLVRTREPAFRRPRWRTKRLFDLVVAASALLVLSPVLALCALAVRREGGPGVIFRQERVGLDGRPFDLLKFRSLSPVNEQESQTQWNIQNDHRLGPVGRFLRRTSLDELPQLWNIVKGDMSLVGPRPERPFFVAQFADRIPRYVARHRVPAGLTGWAQAHGLRGDTSIEERARFDNYYIENWSLWLDVKILVRTVGQVLRREGG</sequence>
<protein>
    <submittedName>
        <fullName evidence="9">Sugar transferase</fullName>
    </submittedName>
</protein>
<dbReference type="AlphaFoldDB" id="A0A7G9REK2"/>
<evidence type="ECO:0000256" key="2">
    <source>
        <dbReference type="ARBA" id="ARBA00006464"/>
    </source>
</evidence>
<evidence type="ECO:0000256" key="4">
    <source>
        <dbReference type="ARBA" id="ARBA00022692"/>
    </source>
</evidence>
<feature type="transmembrane region" description="Helical" evidence="7">
    <location>
        <begin position="323"/>
        <end position="347"/>
    </location>
</feature>
<keyword evidence="5 7" id="KW-1133">Transmembrane helix</keyword>
<name>A0A7G9REK2_9ACTN</name>
<comment type="similarity">
    <text evidence="2">Belongs to the bacterial sugar transferase family.</text>
</comment>
<dbReference type="SUPFAM" id="SSF51735">
    <property type="entry name" value="NAD(P)-binding Rossmann-fold domains"/>
    <property type="match status" value="1"/>
</dbReference>
<dbReference type="Pfam" id="PF02397">
    <property type="entry name" value="Bac_transf"/>
    <property type="match status" value="1"/>
</dbReference>
<accession>A0A7G9REK2</accession>
<dbReference type="Gene3D" id="3.40.50.720">
    <property type="entry name" value="NAD(P)-binding Rossmann-like Domain"/>
    <property type="match status" value="1"/>
</dbReference>
<dbReference type="InterPro" id="IPR036291">
    <property type="entry name" value="NAD(P)-bd_dom_sf"/>
</dbReference>
<dbReference type="InterPro" id="IPR003362">
    <property type="entry name" value="Bact_transf"/>
</dbReference>
<keyword evidence="6 7" id="KW-0472">Membrane</keyword>
<dbReference type="NCBIfam" id="TIGR03025">
    <property type="entry name" value="EPS_sugtrans"/>
    <property type="match status" value="1"/>
</dbReference>
<dbReference type="Proteomes" id="UP000515947">
    <property type="component" value="Chromosome"/>
</dbReference>
<dbReference type="InterPro" id="IPR017475">
    <property type="entry name" value="EPS_sugar_tfrase"/>
</dbReference>
<evidence type="ECO:0000256" key="7">
    <source>
        <dbReference type="SAM" id="Phobius"/>
    </source>
</evidence>
<evidence type="ECO:0000256" key="1">
    <source>
        <dbReference type="ARBA" id="ARBA00004141"/>
    </source>
</evidence>
<keyword evidence="4 7" id="KW-0812">Transmembrane</keyword>
<feature type="transmembrane region" description="Helical" evidence="7">
    <location>
        <begin position="152"/>
        <end position="177"/>
    </location>
</feature>
<dbReference type="KEGG" id="nmes:H9L09_06515"/>
<dbReference type="GO" id="GO:0016020">
    <property type="term" value="C:membrane"/>
    <property type="evidence" value="ECO:0007669"/>
    <property type="project" value="UniProtKB-SubCell"/>
</dbReference>
<evidence type="ECO:0000259" key="8">
    <source>
        <dbReference type="Pfam" id="PF02397"/>
    </source>
</evidence>
<feature type="transmembrane region" description="Helical" evidence="7">
    <location>
        <begin position="95"/>
        <end position="113"/>
    </location>
</feature>
<feature type="domain" description="Bacterial sugar transferase" evidence="8">
    <location>
        <begin position="321"/>
        <end position="502"/>
    </location>
</feature>
<evidence type="ECO:0000313" key="9">
    <source>
        <dbReference type="EMBL" id="QNN54027.1"/>
    </source>
</evidence>
<dbReference type="Pfam" id="PF13727">
    <property type="entry name" value="CoA_binding_3"/>
    <property type="match status" value="1"/>
</dbReference>